<reference evidence="2" key="1">
    <citation type="submission" date="2017-08" db="EMBL/GenBank/DDBJ databases">
        <authorList>
            <person name="Varghese N."/>
            <person name="Submissions S."/>
        </authorList>
    </citation>
    <scope>NUCLEOTIDE SEQUENCE [LARGE SCALE GENOMIC DNA]</scope>
    <source>
        <strain evidence="2">DSM 23173</strain>
    </source>
</reference>
<proteinExistence type="predicted"/>
<dbReference type="Proteomes" id="UP000219412">
    <property type="component" value="Unassembled WGS sequence"/>
</dbReference>
<evidence type="ECO:0000313" key="2">
    <source>
        <dbReference type="Proteomes" id="UP000219412"/>
    </source>
</evidence>
<evidence type="ECO:0000313" key="1">
    <source>
        <dbReference type="EMBL" id="SOC45076.1"/>
    </source>
</evidence>
<organism evidence="1 2">
    <name type="scientific">Salinicoccus kekensis</name>
    <dbReference type="NCBI Taxonomy" id="714307"/>
    <lineage>
        <taxon>Bacteria</taxon>
        <taxon>Bacillati</taxon>
        <taxon>Bacillota</taxon>
        <taxon>Bacilli</taxon>
        <taxon>Bacillales</taxon>
        <taxon>Staphylococcaceae</taxon>
        <taxon>Salinicoccus</taxon>
    </lineage>
</organism>
<keyword evidence="2" id="KW-1185">Reference proteome</keyword>
<dbReference type="EMBL" id="OBQF01000008">
    <property type="protein sequence ID" value="SOC45076.1"/>
    <property type="molecule type" value="Genomic_DNA"/>
</dbReference>
<gene>
    <name evidence="1" type="ORF">SAMN05878391_2585</name>
</gene>
<dbReference type="AlphaFoldDB" id="A0A285UWH7"/>
<name>A0A285UWH7_9STAP</name>
<sequence>MTNQTYDTKRFKLVVMHHQYFSLQDIEKQAYSFMTQDRKHYINLGEGYAIIRPRKLSNLKNISEHNIVKIRDCYHKIIRAKNQKGNVICKKDHNEECLKRVKIVKK</sequence>
<dbReference type="OrthoDB" id="9849083at2"/>
<protein>
    <submittedName>
        <fullName evidence="1">Uncharacterized protein</fullName>
    </submittedName>
</protein>
<dbReference type="RefSeq" id="WP_097042829.1">
    <property type="nucleotide sequence ID" value="NZ_OBQF01000008.1"/>
</dbReference>
<accession>A0A285UWH7</accession>